<dbReference type="InterPro" id="IPR001647">
    <property type="entry name" value="HTH_TetR"/>
</dbReference>
<keyword evidence="2 4" id="KW-0238">DNA-binding</keyword>
<dbReference type="SUPFAM" id="SSF48498">
    <property type="entry name" value="Tetracyclin repressor-like, C-terminal domain"/>
    <property type="match status" value="1"/>
</dbReference>
<feature type="domain" description="HTH tetR-type" evidence="5">
    <location>
        <begin position="13"/>
        <end position="72"/>
    </location>
</feature>
<dbReference type="EMBL" id="JAGINW010000001">
    <property type="protein sequence ID" value="MBP2325848.1"/>
    <property type="molecule type" value="Genomic_DNA"/>
</dbReference>
<dbReference type="PANTHER" id="PTHR30055:SF234">
    <property type="entry name" value="HTH-TYPE TRANSCRIPTIONAL REGULATOR BETI"/>
    <property type="match status" value="1"/>
</dbReference>
<feature type="DNA-binding region" description="H-T-H motif" evidence="4">
    <location>
        <begin position="35"/>
        <end position="54"/>
    </location>
</feature>
<name>A0ABS4TN65_9PSEU</name>
<evidence type="ECO:0000256" key="2">
    <source>
        <dbReference type="ARBA" id="ARBA00023125"/>
    </source>
</evidence>
<evidence type="ECO:0000256" key="4">
    <source>
        <dbReference type="PROSITE-ProRule" id="PRU00335"/>
    </source>
</evidence>
<dbReference type="RefSeq" id="WP_209642994.1">
    <property type="nucleotide sequence ID" value="NZ_JAGINW010000001.1"/>
</dbReference>
<comment type="caution">
    <text evidence="6">The sequence shown here is derived from an EMBL/GenBank/DDBJ whole genome shotgun (WGS) entry which is preliminary data.</text>
</comment>
<keyword evidence="7" id="KW-1185">Reference proteome</keyword>
<dbReference type="InterPro" id="IPR049445">
    <property type="entry name" value="TetR_SbtR-like_C"/>
</dbReference>
<reference evidence="6 7" key="1">
    <citation type="submission" date="2021-03" db="EMBL/GenBank/DDBJ databases">
        <title>Sequencing the genomes of 1000 actinobacteria strains.</title>
        <authorList>
            <person name="Klenk H.-P."/>
        </authorList>
    </citation>
    <scope>NUCLEOTIDE SEQUENCE [LARGE SCALE GENOMIC DNA]</scope>
    <source>
        <strain evidence="6 7">DSM 46670</strain>
    </source>
</reference>
<evidence type="ECO:0000313" key="6">
    <source>
        <dbReference type="EMBL" id="MBP2325848.1"/>
    </source>
</evidence>
<proteinExistence type="predicted"/>
<protein>
    <submittedName>
        <fullName evidence="6">AcrR family transcriptional regulator</fullName>
    </submittedName>
</protein>
<dbReference type="Gene3D" id="1.10.357.10">
    <property type="entry name" value="Tetracycline Repressor, domain 2"/>
    <property type="match status" value="1"/>
</dbReference>
<evidence type="ECO:0000256" key="3">
    <source>
        <dbReference type="ARBA" id="ARBA00023163"/>
    </source>
</evidence>
<dbReference type="PRINTS" id="PR00455">
    <property type="entry name" value="HTHTETR"/>
</dbReference>
<evidence type="ECO:0000256" key="1">
    <source>
        <dbReference type="ARBA" id="ARBA00023015"/>
    </source>
</evidence>
<gene>
    <name evidence="6" type="ORF">JOF56_006233</name>
</gene>
<organism evidence="6 7">
    <name type="scientific">Kibdelosporangium banguiense</name>
    <dbReference type="NCBI Taxonomy" id="1365924"/>
    <lineage>
        <taxon>Bacteria</taxon>
        <taxon>Bacillati</taxon>
        <taxon>Actinomycetota</taxon>
        <taxon>Actinomycetes</taxon>
        <taxon>Pseudonocardiales</taxon>
        <taxon>Pseudonocardiaceae</taxon>
        <taxon>Kibdelosporangium</taxon>
    </lineage>
</organism>
<sequence length="199" mass="21191">MAEQSRPLRADAARNRARVLQVAYETFAAEGLAVPIDEIARRAGVGAGTVYRHFPTKESLFQAIVADRMGHLIDVARGMAADDPGQGLFKFLHYMLEEGSADQGLADALAGIGIDLGASVPDGEREFMQMLAELLAAAQAAGCVRSDVAAKDVKTLLVGLQAMQRYRGDDAELVFRIVLDGLASSPGQFPAGSRDCLSR</sequence>
<accession>A0ABS4TN65</accession>
<dbReference type="PROSITE" id="PS50977">
    <property type="entry name" value="HTH_TETR_2"/>
    <property type="match status" value="1"/>
</dbReference>
<keyword evidence="3" id="KW-0804">Transcription</keyword>
<keyword evidence="1" id="KW-0805">Transcription regulation</keyword>
<evidence type="ECO:0000313" key="7">
    <source>
        <dbReference type="Proteomes" id="UP001519332"/>
    </source>
</evidence>
<dbReference type="InterPro" id="IPR009057">
    <property type="entry name" value="Homeodomain-like_sf"/>
</dbReference>
<dbReference type="Proteomes" id="UP001519332">
    <property type="component" value="Unassembled WGS sequence"/>
</dbReference>
<dbReference type="SUPFAM" id="SSF46689">
    <property type="entry name" value="Homeodomain-like"/>
    <property type="match status" value="1"/>
</dbReference>
<dbReference type="Pfam" id="PF21597">
    <property type="entry name" value="TetR_C_43"/>
    <property type="match status" value="1"/>
</dbReference>
<evidence type="ECO:0000259" key="5">
    <source>
        <dbReference type="PROSITE" id="PS50977"/>
    </source>
</evidence>
<dbReference type="InterPro" id="IPR050109">
    <property type="entry name" value="HTH-type_TetR-like_transc_reg"/>
</dbReference>
<dbReference type="InterPro" id="IPR036271">
    <property type="entry name" value="Tet_transcr_reg_TetR-rel_C_sf"/>
</dbReference>
<dbReference type="PANTHER" id="PTHR30055">
    <property type="entry name" value="HTH-TYPE TRANSCRIPTIONAL REGULATOR RUTR"/>
    <property type="match status" value="1"/>
</dbReference>
<dbReference type="Pfam" id="PF00440">
    <property type="entry name" value="TetR_N"/>
    <property type="match status" value="1"/>
</dbReference>